<protein>
    <submittedName>
        <fullName evidence="8">Type VII secretion protein EssC</fullName>
    </submittedName>
</protein>
<dbReference type="GO" id="GO:0003677">
    <property type="term" value="F:DNA binding"/>
    <property type="evidence" value="ECO:0007669"/>
    <property type="project" value="InterPro"/>
</dbReference>
<dbReference type="PROSITE" id="PS50006">
    <property type="entry name" value="FHA_DOMAIN"/>
    <property type="match status" value="1"/>
</dbReference>
<evidence type="ECO:0000256" key="2">
    <source>
        <dbReference type="ARBA" id="ARBA00022741"/>
    </source>
</evidence>
<dbReference type="InterPro" id="IPR023839">
    <property type="entry name" value="Firmicutes_EssC_C"/>
</dbReference>
<feature type="domain" description="FHA" evidence="6">
    <location>
        <begin position="139"/>
        <end position="188"/>
    </location>
</feature>
<keyword evidence="5" id="KW-1133">Transmembrane helix</keyword>
<dbReference type="CDD" id="cd00060">
    <property type="entry name" value="FHA"/>
    <property type="match status" value="1"/>
</dbReference>
<feature type="domain" description="FtsK" evidence="7">
    <location>
        <begin position="1063"/>
        <end position="1248"/>
    </location>
</feature>
<dbReference type="PANTHER" id="PTHR22683">
    <property type="entry name" value="SPORULATION PROTEIN RELATED"/>
    <property type="match status" value="1"/>
</dbReference>
<keyword evidence="5" id="KW-0472">Membrane</keyword>
<keyword evidence="5" id="KW-0812">Transmembrane</keyword>
<dbReference type="SMART" id="SM00240">
    <property type="entry name" value="FHA"/>
    <property type="match status" value="1"/>
</dbReference>
<dbReference type="InterPro" id="IPR027417">
    <property type="entry name" value="P-loop_NTPase"/>
</dbReference>
<evidence type="ECO:0000256" key="4">
    <source>
        <dbReference type="PROSITE-ProRule" id="PRU00289"/>
    </source>
</evidence>
<dbReference type="SUPFAM" id="SSF52540">
    <property type="entry name" value="P-loop containing nucleoside triphosphate hydrolases"/>
    <property type="match status" value="2"/>
</dbReference>
<feature type="transmembrane region" description="Helical" evidence="5">
    <location>
        <begin position="287"/>
        <end position="309"/>
    </location>
</feature>
<dbReference type="EMBL" id="CP041969">
    <property type="protein sequence ID" value="QMV40490.1"/>
    <property type="molecule type" value="Genomic_DNA"/>
</dbReference>
<dbReference type="GO" id="GO:0016020">
    <property type="term" value="C:membrane"/>
    <property type="evidence" value="ECO:0007669"/>
    <property type="project" value="UniProtKB-SubCell"/>
</dbReference>
<dbReference type="CDD" id="cd01127">
    <property type="entry name" value="TrwB_TraG_TraD_VirD4"/>
    <property type="match status" value="1"/>
</dbReference>
<evidence type="ECO:0000259" key="6">
    <source>
        <dbReference type="PROSITE" id="PS50006"/>
    </source>
</evidence>
<feature type="binding site" evidence="4">
    <location>
        <begin position="1080"/>
        <end position="1087"/>
    </location>
    <ligand>
        <name>ATP</name>
        <dbReference type="ChEBI" id="CHEBI:30616"/>
    </ligand>
</feature>
<sequence length="1568" mass="178385">MSKYSELYDSLYDKWICFHNKEGCESVQLSLLKENELFTCVLPEKQKGQYWVTHTNAQGFEERVISAEGVEGKWILKSNKNAIIQDRGHQRVKELVLEAPCFYSLILKKTNETIWLYSEPISEDRKTFEKLILPTQGEMVIGRADNCDIHFANKYASSRHAEILIAGSTLTIQDLNSSNGTFVNGIRVQNKTLKPGDIIYIIGLKILVGQGFIAINNPDGQMSYKQSVLRPLVKQAAIPADDEDGDDEDVSVSTPFYRSPRFKKDIASKEIKIDPPPSLGNQEQTPLMLMLGPSLTMGMSAVFMGIFSLQNAMSSTGSVKSAMPTLVMSFSMLIGTILWPILTRKHEKRKRIQREKLRQEKYRAYIDRMSQEIANECVRQSQILHENHVTVDKCVERIKLRQRNLWERSHGHNDFLKVRLGLGQLPLQADIKYPERRFTLDDDDLQDALYKLAEQPKVLEQVPVTLSLMEDWNSGFIGNRTSITDLIKGIILQLVALHSYDELKLVFIYDKKEQDVWDFAKWLPHIWNREQGIRFLATSASEVKELAAFFEKEIARREAISNDEELAEISPHYVVFALNKSLAAKAEMINSILKHKKNYGFSVVYLYDELKQLPKECSMVVEFGGGISKIYDKDDITGKHIAFQPDFYYKHNEHDLAVILANTELDSASSSYVLPNMLTFLEMFEVGKIEHLNALTRWKENDPTVTLETPIGVDTTGEKFKLDLHEKFHGPHGLIAGMTGSGKSEFIMTFILSLAVNYHPYEVAFILIDYKGGGMANAFANLPHLAGTITNLDGAAVKRSLISIQSELKRRQAIFSDTSKQVNISNIDIYKYQKLYREGQVTEPLQHLFIISDEFAELKTQQPEFMEQLVSAARIGRSLGVHLILATQKPSGVVDDQIWSNSKFRICLKVQEKADSMDVIKRPDAAELSVTGRYFVQVGFNELFDLGQSAWGGAPYYPADRIEKHRDESIAVVDNLGRITKQAKSDKRRAMFRNPPKQIDEINKYLSAIAEEENIQVRPLWLEPIPDMIVVDELKEKYSFPDSTPFVLNPLIGEVDDPTTQRQFPMTFPLTREGNAIIYGSAGNGKTTFLTTLTYALIKNHTPAELNLYLLDFGSETLGVYAKAPHVGDVLLSHETEKINNFFKMLYREVESRKKRFSEYGGDYQSFIRASSDSEKLPSIVVFIHNYSAFAETYEDKEEAISYLTREGLKYGLYFILTASNTNAVRYRILQNFKQLYVLQLNDPTDYSSVLGNVEGLYPSKYKGRGIYKSDRVYEFQIAHVDRDSERMFDYLRNFSEERKREWQAPGATKIPILPDKVNVLELENEIKTRRETRVPIGVDKNSLKVAYYDFNQSYINLVLSQNNDNPSFIQGLAEVSAAKETSDIVVLDPDGHFRDGSSGMEYKYVSSLSELDDQIGRLFQTLVIRNNTYKEAIERGEQPPVFENLTCIISSLSSLMSRISEDSRDKLKVLFEKGETQYKVSFVLCDSVSSISAVAYENWFTRKASLSDAIWIGNGISEQYQLKIAKMTTDLYQEIGQDFGYLISKGKPALVKLLTSVTMESEVETDG</sequence>
<evidence type="ECO:0000313" key="8">
    <source>
        <dbReference type="EMBL" id="QMV40490.1"/>
    </source>
</evidence>
<dbReference type="PROSITE" id="PS50901">
    <property type="entry name" value="FTSK"/>
    <property type="match status" value="2"/>
</dbReference>
<dbReference type="InterPro" id="IPR008984">
    <property type="entry name" value="SMAD_FHA_dom_sf"/>
</dbReference>
<dbReference type="InterPro" id="IPR050206">
    <property type="entry name" value="FtsK/SpoIIIE/SftA"/>
</dbReference>
<dbReference type="Pfam" id="PF01580">
    <property type="entry name" value="FtsK_SpoIIIE"/>
    <property type="match status" value="2"/>
</dbReference>
<evidence type="ECO:0000256" key="1">
    <source>
        <dbReference type="ARBA" id="ARBA00022737"/>
    </source>
</evidence>
<dbReference type="Gene3D" id="2.60.200.20">
    <property type="match status" value="1"/>
</dbReference>
<organism evidence="8 9">
    <name type="scientific">Cohnella cholangitidis</name>
    <dbReference type="NCBI Taxonomy" id="2598458"/>
    <lineage>
        <taxon>Bacteria</taxon>
        <taxon>Bacillati</taxon>
        <taxon>Bacillota</taxon>
        <taxon>Bacilli</taxon>
        <taxon>Bacillales</taxon>
        <taxon>Paenibacillaceae</taxon>
        <taxon>Cohnella</taxon>
    </lineage>
</organism>
<name>A0A7G5BU56_9BACL</name>
<accession>A0A7G5BU56</accession>
<keyword evidence="2 4" id="KW-0547">Nucleotide-binding</keyword>
<dbReference type="InterPro" id="IPR000253">
    <property type="entry name" value="FHA_dom"/>
</dbReference>
<evidence type="ECO:0000259" key="7">
    <source>
        <dbReference type="PROSITE" id="PS50901"/>
    </source>
</evidence>
<keyword evidence="1" id="KW-0677">Repeat</keyword>
<dbReference type="Pfam" id="PF00498">
    <property type="entry name" value="FHA"/>
    <property type="match status" value="1"/>
</dbReference>
<evidence type="ECO:0000256" key="5">
    <source>
        <dbReference type="SAM" id="Phobius"/>
    </source>
</evidence>
<dbReference type="SUPFAM" id="SSF49879">
    <property type="entry name" value="SMAD/FHA domain"/>
    <property type="match status" value="1"/>
</dbReference>
<dbReference type="NCBIfam" id="TIGR03928">
    <property type="entry name" value="T7_EssCb_Firm"/>
    <property type="match status" value="1"/>
</dbReference>
<evidence type="ECO:0000256" key="3">
    <source>
        <dbReference type="ARBA" id="ARBA00022840"/>
    </source>
</evidence>
<dbReference type="Proteomes" id="UP000515679">
    <property type="component" value="Chromosome"/>
</dbReference>
<dbReference type="PANTHER" id="PTHR22683:SF1">
    <property type="entry name" value="TYPE VII SECRETION SYSTEM PROTEIN ESSC"/>
    <property type="match status" value="1"/>
</dbReference>
<dbReference type="Gene3D" id="3.40.50.300">
    <property type="entry name" value="P-loop containing nucleotide triphosphate hydrolases"/>
    <property type="match status" value="3"/>
</dbReference>
<dbReference type="InterPro" id="IPR002543">
    <property type="entry name" value="FtsK_dom"/>
</dbReference>
<reference evidence="8 9" key="1">
    <citation type="submission" date="2019-07" db="EMBL/GenBank/DDBJ databases">
        <authorList>
            <person name="Kim J.K."/>
            <person name="Cheong H.-M."/>
            <person name="Choi Y."/>
            <person name="Hwang K.J."/>
            <person name="Lee S."/>
            <person name="Choi C."/>
        </authorList>
    </citation>
    <scope>NUCLEOTIDE SEQUENCE [LARGE SCALE GENOMIC DNA]</scope>
    <source>
        <strain evidence="8 9">KS 22</strain>
    </source>
</reference>
<keyword evidence="3 4" id="KW-0067">ATP-binding</keyword>
<feature type="binding site" evidence="4">
    <location>
        <begin position="737"/>
        <end position="744"/>
    </location>
    <ligand>
        <name>ATP</name>
        <dbReference type="ChEBI" id="CHEBI:30616"/>
    </ligand>
</feature>
<evidence type="ECO:0000313" key="9">
    <source>
        <dbReference type="Proteomes" id="UP000515679"/>
    </source>
</evidence>
<proteinExistence type="predicted"/>
<feature type="domain" description="FtsK" evidence="7">
    <location>
        <begin position="717"/>
        <end position="917"/>
    </location>
</feature>
<dbReference type="KEGG" id="cchl:FPL14_04180"/>
<feature type="transmembrane region" description="Helical" evidence="5">
    <location>
        <begin position="321"/>
        <end position="342"/>
    </location>
</feature>
<keyword evidence="9" id="KW-1185">Reference proteome</keyword>
<dbReference type="GO" id="GO:0005524">
    <property type="term" value="F:ATP binding"/>
    <property type="evidence" value="ECO:0007669"/>
    <property type="project" value="UniProtKB-UniRule"/>
</dbReference>
<gene>
    <name evidence="8" type="primary">essC</name>
    <name evidence="8" type="ORF">FPL14_04180</name>
</gene>